<dbReference type="EMBL" id="OA882581">
    <property type="protein sequence ID" value="CAD7276060.1"/>
    <property type="molecule type" value="Genomic_DNA"/>
</dbReference>
<sequence>MSDESGKRKLSILSVKKLGSLSVKNRIHHWLDSLQTPFIEELTEVGGDEANEGKCPKDVRNHVREELLPVSSCESSAQRSNEVFKGAFTPSDTDLGNLFSDDTRVPEENEVLRCEATEERDIRLLPVVEVPPCVEETSDERMCEIETNRLPEEVSSSVDDFDPMEMFPCREHFSSVEQYPEEDKNIFWNDSFLVAENASGPTVEKLFLLKQNHPNFVIKLGAFLRHTFGQGLRWFAKSRRKKDYPTFCDLCAKLDLQFQFSKSIGKRCGKFYVVYTLPLGGDNES</sequence>
<dbReference type="AlphaFoldDB" id="A0A7R9BLA1"/>
<accession>A0A7R9BLA1</accession>
<proteinExistence type="predicted"/>
<dbReference type="Proteomes" id="UP000678499">
    <property type="component" value="Unassembled WGS sequence"/>
</dbReference>
<protein>
    <submittedName>
        <fullName evidence="1">Uncharacterized protein</fullName>
    </submittedName>
</protein>
<reference evidence="1" key="1">
    <citation type="submission" date="2020-11" db="EMBL/GenBank/DDBJ databases">
        <authorList>
            <person name="Tran Van P."/>
        </authorList>
    </citation>
    <scope>NUCLEOTIDE SEQUENCE</scope>
</reference>
<gene>
    <name evidence="1" type="ORF">NMOB1V02_LOCUS3838</name>
</gene>
<organism evidence="1">
    <name type="scientific">Notodromas monacha</name>
    <dbReference type="NCBI Taxonomy" id="399045"/>
    <lineage>
        <taxon>Eukaryota</taxon>
        <taxon>Metazoa</taxon>
        <taxon>Ecdysozoa</taxon>
        <taxon>Arthropoda</taxon>
        <taxon>Crustacea</taxon>
        <taxon>Oligostraca</taxon>
        <taxon>Ostracoda</taxon>
        <taxon>Podocopa</taxon>
        <taxon>Podocopida</taxon>
        <taxon>Cypridocopina</taxon>
        <taxon>Cypridoidea</taxon>
        <taxon>Cyprididae</taxon>
        <taxon>Notodromas</taxon>
    </lineage>
</organism>
<dbReference type="EMBL" id="CAJPEX010000544">
    <property type="protein sequence ID" value="CAG0916212.1"/>
    <property type="molecule type" value="Genomic_DNA"/>
</dbReference>
<evidence type="ECO:0000313" key="1">
    <source>
        <dbReference type="EMBL" id="CAD7276060.1"/>
    </source>
</evidence>
<keyword evidence="2" id="KW-1185">Reference proteome</keyword>
<name>A0A7R9BLA1_9CRUS</name>
<evidence type="ECO:0000313" key="2">
    <source>
        <dbReference type="Proteomes" id="UP000678499"/>
    </source>
</evidence>